<keyword evidence="2" id="KW-1185">Reference proteome</keyword>
<name>A0ACC0VN84_9STRA</name>
<evidence type="ECO:0000313" key="1">
    <source>
        <dbReference type="EMBL" id="KAI9907415.1"/>
    </source>
</evidence>
<comment type="caution">
    <text evidence="1">The sequence shown here is derived from an EMBL/GenBank/DDBJ whole genome shotgun (WGS) entry which is preliminary data.</text>
</comment>
<accession>A0ACC0VN84</accession>
<protein>
    <submittedName>
        <fullName evidence="1">Uncharacterized protein</fullName>
    </submittedName>
</protein>
<dbReference type="Proteomes" id="UP001163321">
    <property type="component" value="Chromosome 8"/>
</dbReference>
<dbReference type="EMBL" id="CM047587">
    <property type="protein sequence ID" value="KAI9907415.1"/>
    <property type="molecule type" value="Genomic_DNA"/>
</dbReference>
<sequence>MAQSSGDMDRIAVPDSMLPNWYLTVQLLWHVQLSFALPAQRPHCCASLFQYVGVDMWNPFYFVHCNECEVLCYSSSGGYR</sequence>
<proteinExistence type="predicted"/>
<organism evidence="1 2">
    <name type="scientific">Peronosclerospora sorghi</name>
    <dbReference type="NCBI Taxonomy" id="230839"/>
    <lineage>
        <taxon>Eukaryota</taxon>
        <taxon>Sar</taxon>
        <taxon>Stramenopiles</taxon>
        <taxon>Oomycota</taxon>
        <taxon>Peronosporomycetes</taxon>
        <taxon>Peronosporales</taxon>
        <taxon>Peronosporaceae</taxon>
        <taxon>Peronosclerospora</taxon>
    </lineage>
</organism>
<reference evidence="1 2" key="1">
    <citation type="journal article" date="2022" name="bioRxiv">
        <title>The genome of the oomycete Peronosclerospora sorghi, a cosmopolitan pathogen of maize and sorghum, is inflated with dispersed pseudogenes.</title>
        <authorList>
            <person name="Fletcher K."/>
            <person name="Martin F."/>
            <person name="Isakeit T."/>
            <person name="Cavanaugh K."/>
            <person name="Magill C."/>
            <person name="Michelmore R."/>
        </authorList>
    </citation>
    <scope>NUCLEOTIDE SEQUENCE [LARGE SCALE GENOMIC DNA]</scope>
    <source>
        <strain evidence="1">P6</strain>
    </source>
</reference>
<evidence type="ECO:0000313" key="2">
    <source>
        <dbReference type="Proteomes" id="UP001163321"/>
    </source>
</evidence>
<gene>
    <name evidence="1" type="ORF">PsorP6_004633</name>
</gene>